<feature type="transmembrane region" description="Helical" evidence="1">
    <location>
        <begin position="152"/>
        <end position="169"/>
    </location>
</feature>
<evidence type="ECO:0000259" key="2">
    <source>
        <dbReference type="Pfam" id="PF00487"/>
    </source>
</evidence>
<evidence type="ECO:0000256" key="1">
    <source>
        <dbReference type="SAM" id="Phobius"/>
    </source>
</evidence>
<dbReference type="OrthoDB" id="9769653at2"/>
<feature type="domain" description="Fatty acid desaturase" evidence="2">
    <location>
        <begin position="51"/>
        <end position="296"/>
    </location>
</feature>
<keyword evidence="4" id="KW-1185">Reference proteome</keyword>
<dbReference type="Proteomes" id="UP000180098">
    <property type="component" value="Unassembled WGS sequence"/>
</dbReference>
<protein>
    <submittedName>
        <fullName evidence="3">Fatty acid desaturase</fullName>
    </submittedName>
</protein>
<keyword evidence="1" id="KW-1133">Transmembrane helix</keyword>
<dbReference type="Pfam" id="PF00487">
    <property type="entry name" value="FA_desaturase"/>
    <property type="match status" value="1"/>
</dbReference>
<sequence>MSALKIKNLKKDVAPFEKTDTKASIIQIINTLGPLLLLWYLAYASLSISYWLTVPLIVITAGFVVRTFILFHDCCHQSFFKSRTANDIFGTILGVLTLVPYQQWKNTHNVHHATSGNLDKRGTGDMWLLTVEEYVALPFWRRIAYRVYRNPLIMLGVGPIAVFLIEYRFNRKGAKPKERINTYVTNVAIVALYALLISFIGWQAFVLIQGPIFFLSGLLGIWLFYVQHQFEHSYFEHENEWSYVQAAVEGSSYYQLPKPLQWLTGNIGFHHVHHLSPRVPNYHLEKAHNETEPLQKATTVTLRTSLKSLRYRLWDEENKTFISFKELKGYNSTTIERIGEQCNDNEIELARKIN</sequence>
<proteinExistence type="predicted"/>
<dbReference type="PANTHER" id="PTHR19353">
    <property type="entry name" value="FATTY ACID DESATURASE 2"/>
    <property type="match status" value="1"/>
</dbReference>
<dbReference type="CDD" id="cd03507">
    <property type="entry name" value="Delta12-FADS-like"/>
    <property type="match status" value="1"/>
</dbReference>
<reference evidence="3 4" key="1">
    <citation type="submission" date="2016-10" db="EMBL/GenBank/DDBJ databases">
        <title>Draft genome sequences of four alkaliphilic bacteria belonging to the Anaerobacillus genus.</title>
        <authorList>
            <person name="Bassil N.M."/>
            <person name="Lloyd J.R."/>
        </authorList>
    </citation>
    <scope>NUCLEOTIDE SEQUENCE [LARGE SCALE GENOMIC DNA]</scope>
    <source>
        <strain evidence="3 4">DSM 15340</strain>
    </source>
</reference>
<feature type="transmembrane region" description="Helical" evidence="1">
    <location>
        <begin position="181"/>
        <end position="200"/>
    </location>
</feature>
<keyword evidence="1" id="KW-0472">Membrane</keyword>
<dbReference type="GO" id="GO:0016717">
    <property type="term" value="F:oxidoreductase activity, acting on paired donors, with oxidation of a pair of donors resulting in the reduction of molecular oxygen to two molecules of water"/>
    <property type="evidence" value="ECO:0007669"/>
    <property type="project" value="TreeGrafter"/>
</dbReference>
<comment type="caution">
    <text evidence="3">The sequence shown here is derived from an EMBL/GenBank/DDBJ whole genome shotgun (WGS) entry which is preliminary data.</text>
</comment>
<dbReference type="InterPro" id="IPR005804">
    <property type="entry name" value="FA_desaturase_dom"/>
</dbReference>
<dbReference type="InterPro" id="IPR012171">
    <property type="entry name" value="Fatty_acid_desaturase"/>
</dbReference>
<dbReference type="GO" id="GO:0016020">
    <property type="term" value="C:membrane"/>
    <property type="evidence" value="ECO:0007669"/>
    <property type="project" value="TreeGrafter"/>
</dbReference>
<accession>A0A1S2LNX1</accession>
<gene>
    <name evidence="3" type="ORF">BKP35_07590</name>
</gene>
<feature type="transmembrane region" description="Helical" evidence="1">
    <location>
        <begin position="206"/>
        <end position="226"/>
    </location>
</feature>
<dbReference type="AlphaFoldDB" id="A0A1S2LNX1"/>
<organism evidence="3 4">
    <name type="scientific">Anaerobacillus arseniciselenatis</name>
    <dbReference type="NCBI Taxonomy" id="85682"/>
    <lineage>
        <taxon>Bacteria</taxon>
        <taxon>Bacillati</taxon>
        <taxon>Bacillota</taxon>
        <taxon>Bacilli</taxon>
        <taxon>Bacillales</taxon>
        <taxon>Bacillaceae</taxon>
        <taxon>Anaerobacillus</taxon>
    </lineage>
</organism>
<evidence type="ECO:0000313" key="4">
    <source>
        <dbReference type="Proteomes" id="UP000180098"/>
    </source>
</evidence>
<dbReference type="RefSeq" id="WP_071312751.1">
    <property type="nucleotide sequence ID" value="NZ_MLQQ01000010.1"/>
</dbReference>
<dbReference type="EMBL" id="MLQQ01000010">
    <property type="protein sequence ID" value="OIJ14056.1"/>
    <property type="molecule type" value="Genomic_DNA"/>
</dbReference>
<feature type="transmembrane region" description="Helical" evidence="1">
    <location>
        <begin position="21"/>
        <end position="42"/>
    </location>
</feature>
<feature type="transmembrane region" description="Helical" evidence="1">
    <location>
        <begin position="48"/>
        <end position="72"/>
    </location>
</feature>
<keyword evidence="1" id="KW-0812">Transmembrane</keyword>
<dbReference type="PANTHER" id="PTHR19353:SF73">
    <property type="entry name" value="FATTY ACID DESATURASE"/>
    <property type="match status" value="1"/>
</dbReference>
<name>A0A1S2LNX1_9BACI</name>
<dbReference type="GO" id="GO:0006629">
    <property type="term" value="P:lipid metabolic process"/>
    <property type="evidence" value="ECO:0007669"/>
    <property type="project" value="InterPro"/>
</dbReference>
<evidence type="ECO:0000313" key="3">
    <source>
        <dbReference type="EMBL" id="OIJ14056.1"/>
    </source>
</evidence>